<feature type="domain" description="O-antigen ligase-related" evidence="6">
    <location>
        <begin position="196"/>
        <end position="337"/>
    </location>
</feature>
<evidence type="ECO:0000256" key="5">
    <source>
        <dbReference type="SAM" id="Phobius"/>
    </source>
</evidence>
<evidence type="ECO:0000256" key="2">
    <source>
        <dbReference type="ARBA" id="ARBA00022692"/>
    </source>
</evidence>
<dbReference type="InterPro" id="IPR007016">
    <property type="entry name" value="O-antigen_ligase-rel_domated"/>
</dbReference>
<keyword evidence="8" id="KW-1185">Reference proteome</keyword>
<evidence type="ECO:0000256" key="3">
    <source>
        <dbReference type="ARBA" id="ARBA00022989"/>
    </source>
</evidence>
<feature type="transmembrane region" description="Helical" evidence="5">
    <location>
        <begin position="188"/>
        <end position="205"/>
    </location>
</feature>
<evidence type="ECO:0000259" key="6">
    <source>
        <dbReference type="Pfam" id="PF04932"/>
    </source>
</evidence>
<name>A0A376H0B8_ENTGA</name>
<reference evidence="7 8" key="1">
    <citation type="submission" date="2018-06" db="EMBL/GenBank/DDBJ databases">
        <authorList>
            <consortium name="Pathogen Informatics"/>
            <person name="Doyle S."/>
        </authorList>
    </citation>
    <scope>NUCLEOTIDE SEQUENCE [LARGE SCALE GENOMIC DNA]</scope>
    <source>
        <strain evidence="7 8">NCTC12360</strain>
    </source>
</reference>
<feature type="transmembrane region" description="Helical" evidence="5">
    <location>
        <begin position="5"/>
        <end position="22"/>
    </location>
</feature>
<dbReference type="PANTHER" id="PTHR37422:SF23">
    <property type="entry name" value="TEICHURONIC ACID BIOSYNTHESIS PROTEIN TUAE"/>
    <property type="match status" value="1"/>
</dbReference>
<comment type="subcellular location">
    <subcellularLocation>
        <location evidence="1">Membrane</location>
        <topology evidence="1">Multi-pass membrane protein</topology>
    </subcellularLocation>
</comment>
<keyword evidence="3 5" id="KW-1133">Transmembrane helix</keyword>
<feature type="transmembrane region" description="Helical" evidence="5">
    <location>
        <begin position="387"/>
        <end position="403"/>
    </location>
</feature>
<feature type="transmembrane region" description="Helical" evidence="5">
    <location>
        <begin position="320"/>
        <end position="341"/>
    </location>
</feature>
<feature type="transmembrane region" description="Helical" evidence="5">
    <location>
        <begin position="28"/>
        <end position="47"/>
    </location>
</feature>
<evidence type="ECO:0000256" key="1">
    <source>
        <dbReference type="ARBA" id="ARBA00004141"/>
    </source>
</evidence>
<feature type="transmembrane region" description="Helical" evidence="5">
    <location>
        <begin position="80"/>
        <end position="100"/>
    </location>
</feature>
<dbReference type="GO" id="GO:0016020">
    <property type="term" value="C:membrane"/>
    <property type="evidence" value="ECO:0007669"/>
    <property type="project" value="UniProtKB-SubCell"/>
</dbReference>
<dbReference type="Pfam" id="PF04932">
    <property type="entry name" value="Wzy_C"/>
    <property type="match status" value="1"/>
</dbReference>
<dbReference type="Proteomes" id="UP000254807">
    <property type="component" value="Unassembled WGS sequence"/>
</dbReference>
<dbReference type="RefSeq" id="WP_060814134.1">
    <property type="nucleotide sequence ID" value="NZ_JXKP01000006.1"/>
</dbReference>
<organism evidence="7 8">
    <name type="scientific">Enterococcus gallinarum</name>
    <dbReference type="NCBI Taxonomy" id="1353"/>
    <lineage>
        <taxon>Bacteria</taxon>
        <taxon>Bacillati</taxon>
        <taxon>Bacillota</taxon>
        <taxon>Bacilli</taxon>
        <taxon>Lactobacillales</taxon>
        <taxon>Enterococcaceae</taxon>
        <taxon>Enterococcus</taxon>
    </lineage>
</organism>
<dbReference type="AlphaFoldDB" id="A0A376H0B8"/>
<dbReference type="EMBL" id="UFYW01000001">
    <property type="protein sequence ID" value="STD81629.1"/>
    <property type="molecule type" value="Genomic_DNA"/>
</dbReference>
<accession>A0A376H0B8</accession>
<gene>
    <name evidence="7" type="ORF">NCTC12360_00042</name>
</gene>
<feature type="transmembrane region" description="Helical" evidence="5">
    <location>
        <begin position="112"/>
        <end position="129"/>
    </location>
</feature>
<proteinExistence type="predicted"/>
<sequence>MNKLLYLVIYISFILSMIDNIIPVYVFVSWQVLLLLGFFIFITMKIFSKKKTIFFNLPSYVLLFWLLYSLFSLLWTNENIFVFLTSFRFLFVGFVTTLMFSQMINTYGKFKFFLSALTLVVLFHNIMGWREYLTGKYLFVSDEYRSLYQSLRLPTSTFYNTNDLSTFLAISSFFILLYIVLNKNFKVRIFLIATYISSLTLVILSGSRANLLGYLMGISFLGLYNFVFKSLTLKKLFALFSVISVCIFLIFIYVNINLSTTFLSDMQNKTSDLTRINLIKNGFIFLKNSKFLGVGLGNIELMMETNNIFPTFGTFPIHNWWFEILVSSGIIVFLIYISLYLKMYVSSFRSFIKIENLILKNCFLIFVALLIAFVFTSISTSNLLTRGWFWMLHSLIFSTYVFLMEEKNEHMFR</sequence>
<dbReference type="PANTHER" id="PTHR37422">
    <property type="entry name" value="TEICHURONIC ACID BIOSYNTHESIS PROTEIN TUAE"/>
    <property type="match status" value="1"/>
</dbReference>
<feature type="transmembrane region" description="Helical" evidence="5">
    <location>
        <begin position="362"/>
        <end position="381"/>
    </location>
</feature>
<evidence type="ECO:0000313" key="8">
    <source>
        <dbReference type="Proteomes" id="UP000254807"/>
    </source>
</evidence>
<protein>
    <submittedName>
        <fullName evidence="7">Lipid A core - O-antigen ligase and related enzymes</fullName>
    </submittedName>
</protein>
<keyword evidence="2 5" id="KW-0812">Transmembrane</keyword>
<keyword evidence="7" id="KW-0436">Ligase</keyword>
<feature type="transmembrane region" description="Helical" evidence="5">
    <location>
        <begin position="236"/>
        <end position="256"/>
    </location>
</feature>
<keyword evidence="4 5" id="KW-0472">Membrane</keyword>
<dbReference type="GO" id="GO:0016874">
    <property type="term" value="F:ligase activity"/>
    <property type="evidence" value="ECO:0007669"/>
    <property type="project" value="UniProtKB-KW"/>
</dbReference>
<feature type="transmembrane region" description="Helical" evidence="5">
    <location>
        <begin position="211"/>
        <end position="227"/>
    </location>
</feature>
<feature type="transmembrane region" description="Helical" evidence="5">
    <location>
        <begin position="164"/>
        <end position="181"/>
    </location>
</feature>
<evidence type="ECO:0000256" key="4">
    <source>
        <dbReference type="ARBA" id="ARBA00023136"/>
    </source>
</evidence>
<dbReference type="OrthoDB" id="9255580at2"/>
<evidence type="ECO:0000313" key="7">
    <source>
        <dbReference type="EMBL" id="STD81629.1"/>
    </source>
</evidence>
<dbReference type="InterPro" id="IPR051533">
    <property type="entry name" value="WaaL-like"/>
</dbReference>
<feature type="transmembrane region" description="Helical" evidence="5">
    <location>
        <begin position="54"/>
        <end position="74"/>
    </location>
</feature>